<sequence>MEKTPLNVAIIGVGHRGYKTHFTTLFAHPRSWNVVAVCDADDAARKRFASKHPDISAYSDLGELIKKHKHHLHFAVVCVPHRFHLPCCTALAAAGIAILKEKPVAESLEEYDHLRKLPVKIGVTFQKRFEPRYLAVADLLHHVGQVASVTGTLTASIADLDATWRAGSGVGVTMLILRPRQEDLGCHMLDMMVSLFGRPTSVIARSAAGVRIEQSYSGDDVANIIMNFGEAAQRTIGHVHLSRVAHRDEESLVITGTNGTFTLEGKAVKLKDGLGNEIFNFTDSSSKTSRVKSMLQKFSAWVSDSAPDFPASLARLGDTVSVMEAIRNSYSHANANESVASSQKSRHQASEASLDGAHHVWPLLSAESETAVVDQMHRTLSIYDRSDIYQVFEDRWRQMHNLKHALVCSSGTIAILHMFDALGLCPGDEILCPVYTFFATASPLLQYGAVPVFCDALEDGNLDPAETLTRATPKTKAIIVTHMWGLPCRMKEIVENAHRVAIKVLEDCSHAHGAMVDGKIVGSWGDMAAWSMQAKKNVMGGQAGVMGTNSTDYYSRAILHGHFNKRAKQEVPADHPLRKFWLTGIGLNLRAHPLAIALANQQLNLFERHDSTRQAYASYMANELSAIPFLKMPTVKNSSQDKHAWYAFVMQFEPSKAPHGLSRDKFVRVLKDEHGLKEVDIPKSTGLLHDLPLFTSPHEAIPRYGDSPWYEAQPTSEFPKAKLFYDQAIKLPVWSTDTDSPIVAKYVKSFLAAASSLSSGERYEDRSARRQGPQPRL</sequence>
<dbReference type="Pfam" id="PF01041">
    <property type="entry name" value="DegT_DnrJ_EryC1"/>
    <property type="match status" value="1"/>
</dbReference>
<name>A0A162LMH5_CORDF</name>
<dbReference type="Pfam" id="PF01408">
    <property type="entry name" value="GFO_IDH_MocA"/>
    <property type="match status" value="1"/>
</dbReference>
<feature type="domain" description="GFO/IDH/MocA-like oxidoreductase" evidence="4">
    <location>
        <begin position="183"/>
        <end position="261"/>
    </location>
</feature>
<dbReference type="Gene3D" id="3.40.50.720">
    <property type="entry name" value="NAD(P)-binding Rossmann-like Domain"/>
    <property type="match status" value="1"/>
</dbReference>
<dbReference type="Gene3D" id="3.30.360.10">
    <property type="entry name" value="Dihydrodipicolinate Reductase, domain 2"/>
    <property type="match status" value="1"/>
</dbReference>
<dbReference type="InterPro" id="IPR015421">
    <property type="entry name" value="PyrdxlP-dep_Trfase_major"/>
</dbReference>
<dbReference type="Proteomes" id="UP000076881">
    <property type="component" value="Unassembled WGS sequence"/>
</dbReference>
<dbReference type="InterPro" id="IPR000653">
    <property type="entry name" value="DegT/StrS_aminotransferase"/>
</dbReference>
<dbReference type="GO" id="GO:0000166">
    <property type="term" value="F:nucleotide binding"/>
    <property type="evidence" value="ECO:0007669"/>
    <property type="project" value="InterPro"/>
</dbReference>
<dbReference type="InterPro" id="IPR015422">
    <property type="entry name" value="PyrdxlP-dep_Trfase_small"/>
</dbReference>
<dbReference type="InterPro" id="IPR055170">
    <property type="entry name" value="GFO_IDH_MocA-like_dom"/>
</dbReference>
<dbReference type="PANTHER" id="PTHR30244">
    <property type="entry name" value="TRANSAMINASE"/>
    <property type="match status" value="1"/>
</dbReference>
<protein>
    <submittedName>
        <fullName evidence="5">Pyridoxal phosphate-dependent transferase, major region</fullName>
    </submittedName>
</protein>
<dbReference type="SUPFAM" id="SSF55347">
    <property type="entry name" value="Glyceraldehyde-3-phosphate dehydrogenase-like, C-terminal domain"/>
    <property type="match status" value="1"/>
</dbReference>
<dbReference type="GO" id="GO:0008483">
    <property type="term" value="F:transaminase activity"/>
    <property type="evidence" value="ECO:0007669"/>
    <property type="project" value="TreeGrafter"/>
</dbReference>
<evidence type="ECO:0000259" key="4">
    <source>
        <dbReference type="Pfam" id="PF22725"/>
    </source>
</evidence>
<dbReference type="Pfam" id="PF22725">
    <property type="entry name" value="GFO_IDH_MocA_C3"/>
    <property type="match status" value="1"/>
</dbReference>
<dbReference type="Gene3D" id="3.40.640.10">
    <property type="entry name" value="Type I PLP-dependent aspartate aminotransferase-like (Major domain)"/>
    <property type="match status" value="1"/>
</dbReference>
<dbReference type="PANTHER" id="PTHR30244:SF34">
    <property type="entry name" value="DTDP-4-AMINO-4,6-DIDEOXYGALACTOSE TRANSAMINASE"/>
    <property type="match status" value="1"/>
</dbReference>
<evidence type="ECO:0000313" key="5">
    <source>
        <dbReference type="EMBL" id="OAA72824.1"/>
    </source>
</evidence>
<evidence type="ECO:0000313" key="6">
    <source>
        <dbReference type="Proteomes" id="UP000076881"/>
    </source>
</evidence>
<keyword evidence="5" id="KW-0808">Transferase</keyword>
<feature type="domain" description="Gfo/Idh/MocA-like oxidoreductase N-terminal" evidence="3">
    <location>
        <begin position="6"/>
        <end position="126"/>
    </location>
</feature>
<dbReference type="SUPFAM" id="SSF53383">
    <property type="entry name" value="PLP-dependent transferases"/>
    <property type="match status" value="1"/>
</dbReference>
<accession>A0A162LMH5</accession>
<feature type="region of interest" description="Disordered" evidence="2">
    <location>
        <begin position="756"/>
        <end position="777"/>
    </location>
</feature>
<dbReference type="AlphaFoldDB" id="A0A162LMH5"/>
<reference evidence="5 6" key="1">
    <citation type="journal article" date="2016" name="Genome Biol. Evol.">
        <title>Divergent and convergent evolution of fungal pathogenicity.</title>
        <authorList>
            <person name="Shang Y."/>
            <person name="Xiao G."/>
            <person name="Zheng P."/>
            <person name="Cen K."/>
            <person name="Zhan S."/>
            <person name="Wang C."/>
        </authorList>
    </citation>
    <scope>NUCLEOTIDE SEQUENCE [LARGE SCALE GENOMIC DNA]</scope>
    <source>
        <strain evidence="5 6">RCEF 1005</strain>
    </source>
</reference>
<dbReference type="EMBL" id="AZHF01000007">
    <property type="protein sequence ID" value="OAA72824.1"/>
    <property type="molecule type" value="Genomic_DNA"/>
</dbReference>
<organism evidence="5 6">
    <name type="scientific">Akanthomyces lecanii RCEF 1005</name>
    <dbReference type="NCBI Taxonomy" id="1081108"/>
    <lineage>
        <taxon>Eukaryota</taxon>
        <taxon>Fungi</taxon>
        <taxon>Dikarya</taxon>
        <taxon>Ascomycota</taxon>
        <taxon>Pezizomycotina</taxon>
        <taxon>Sordariomycetes</taxon>
        <taxon>Hypocreomycetidae</taxon>
        <taxon>Hypocreales</taxon>
        <taxon>Cordycipitaceae</taxon>
        <taxon>Akanthomyces</taxon>
        <taxon>Cordyceps confragosa</taxon>
    </lineage>
</organism>
<comment type="similarity">
    <text evidence="1">Belongs to the Gfo/Idh/MocA family.</text>
</comment>
<dbReference type="OrthoDB" id="416253at2759"/>
<gene>
    <name evidence="5" type="ORF">LEL_08608</name>
</gene>
<evidence type="ECO:0000256" key="1">
    <source>
        <dbReference type="ARBA" id="ARBA00010928"/>
    </source>
</evidence>
<dbReference type="SUPFAM" id="SSF51735">
    <property type="entry name" value="NAD(P)-binding Rossmann-fold domains"/>
    <property type="match status" value="1"/>
</dbReference>
<dbReference type="InterPro" id="IPR000683">
    <property type="entry name" value="Gfo/Idh/MocA-like_OxRdtase_N"/>
</dbReference>
<dbReference type="InterPro" id="IPR015424">
    <property type="entry name" value="PyrdxlP-dep_Trfase"/>
</dbReference>
<dbReference type="InterPro" id="IPR036291">
    <property type="entry name" value="NAD(P)-bd_dom_sf"/>
</dbReference>
<dbReference type="Gene3D" id="3.90.1150.10">
    <property type="entry name" value="Aspartate Aminotransferase, domain 1"/>
    <property type="match status" value="1"/>
</dbReference>
<evidence type="ECO:0000256" key="2">
    <source>
        <dbReference type="SAM" id="MobiDB-lite"/>
    </source>
</evidence>
<comment type="caution">
    <text evidence="5">The sequence shown here is derived from an EMBL/GenBank/DDBJ whole genome shotgun (WGS) entry which is preliminary data.</text>
</comment>
<dbReference type="GO" id="GO:0000271">
    <property type="term" value="P:polysaccharide biosynthetic process"/>
    <property type="evidence" value="ECO:0007669"/>
    <property type="project" value="TreeGrafter"/>
</dbReference>
<keyword evidence="6" id="KW-1185">Reference proteome</keyword>
<dbReference type="GO" id="GO:0030170">
    <property type="term" value="F:pyridoxal phosphate binding"/>
    <property type="evidence" value="ECO:0007669"/>
    <property type="project" value="TreeGrafter"/>
</dbReference>
<evidence type="ECO:0000259" key="3">
    <source>
        <dbReference type="Pfam" id="PF01408"/>
    </source>
</evidence>
<proteinExistence type="inferred from homology"/>
<dbReference type="STRING" id="1081108.A0A162LMH5"/>